<feature type="domain" description="Phosphoribosyltransferase" evidence="1">
    <location>
        <begin position="17"/>
        <end position="129"/>
    </location>
</feature>
<dbReference type="OrthoDB" id="6952519at2"/>
<evidence type="ECO:0000259" key="1">
    <source>
        <dbReference type="Pfam" id="PF00156"/>
    </source>
</evidence>
<dbReference type="Gene3D" id="3.40.50.2020">
    <property type="match status" value="1"/>
</dbReference>
<dbReference type="InterPro" id="IPR029057">
    <property type="entry name" value="PRTase-like"/>
</dbReference>
<organism evidence="2 3">
    <name type="scientific">Bordetella genomosp. 4</name>
    <dbReference type="NCBI Taxonomy" id="463044"/>
    <lineage>
        <taxon>Bacteria</taxon>
        <taxon>Pseudomonadati</taxon>
        <taxon>Pseudomonadota</taxon>
        <taxon>Betaproteobacteria</taxon>
        <taxon>Burkholderiales</taxon>
        <taxon>Alcaligenaceae</taxon>
        <taxon>Bordetella</taxon>
    </lineage>
</organism>
<dbReference type="CDD" id="cd06223">
    <property type="entry name" value="PRTases_typeI"/>
    <property type="match status" value="1"/>
</dbReference>
<gene>
    <name evidence="2" type="ORF">CAL20_01915</name>
</gene>
<dbReference type="InterPro" id="IPR000836">
    <property type="entry name" value="PRTase_dom"/>
</dbReference>
<sequence length="316" mass="34866">MSISPALFPYDYARVEQAVAAYIPQWRDMAFDAIVAIARGGLAPALVASTALDLPMYALSYDRRTRDVSWFTSQTPLAGAHVLLIEDIAGRGTTLSDSIDFLSNAGYKLHVFTLAHDDQSRIRPDFGFKIPDGFRAWFPWERESITPAYGATGNLPDRAADTYASWAIDLDGILLPDVPAHVYESDLAGALSQRDALAPSAILPGRDLRHLPIITGRPEKDRARTQGWLDRHGFHGPLAMRDETRYRPEQTAQHKAQALMAGFHTHYIESELAQAVEIARLVPVARVYWWNGQTALSIYASQADELSPLAIAPTAA</sequence>
<dbReference type="Pfam" id="PF00156">
    <property type="entry name" value="Pribosyltran"/>
    <property type="match status" value="1"/>
</dbReference>
<protein>
    <recommendedName>
        <fullName evidence="1">Phosphoribosyltransferase domain-containing protein</fullName>
    </recommendedName>
</protein>
<evidence type="ECO:0000313" key="3">
    <source>
        <dbReference type="Proteomes" id="UP000216885"/>
    </source>
</evidence>
<evidence type="ECO:0000313" key="2">
    <source>
        <dbReference type="EMBL" id="OZI67817.1"/>
    </source>
</evidence>
<dbReference type="AlphaFoldDB" id="A0A261V1X6"/>
<reference evidence="2 3" key="1">
    <citation type="submission" date="2017-05" db="EMBL/GenBank/DDBJ databases">
        <title>Complete and WGS of Bordetella genogroups.</title>
        <authorList>
            <person name="Spilker T."/>
            <person name="LiPuma J."/>
        </authorList>
    </citation>
    <scope>NUCLEOTIDE SEQUENCE [LARGE SCALE GENOMIC DNA]</scope>
    <source>
        <strain evidence="2 3">AU9919</strain>
    </source>
</reference>
<dbReference type="RefSeq" id="WP_094819580.1">
    <property type="nucleotide sequence ID" value="NZ_NEVO01000001.1"/>
</dbReference>
<dbReference type="SUPFAM" id="SSF53271">
    <property type="entry name" value="PRTase-like"/>
    <property type="match status" value="1"/>
</dbReference>
<accession>A0A261V1X6</accession>
<comment type="caution">
    <text evidence="2">The sequence shown here is derived from an EMBL/GenBank/DDBJ whole genome shotgun (WGS) entry which is preliminary data.</text>
</comment>
<dbReference type="EMBL" id="NEVQ01000001">
    <property type="protein sequence ID" value="OZI67817.1"/>
    <property type="molecule type" value="Genomic_DNA"/>
</dbReference>
<dbReference type="Proteomes" id="UP000216885">
    <property type="component" value="Unassembled WGS sequence"/>
</dbReference>
<keyword evidence="3" id="KW-1185">Reference proteome</keyword>
<name>A0A261V1X6_9BORD</name>
<proteinExistence type="predicted"/>